<reference evidence="1" key="1">
    <citation type="submission" date="2018-05" db="EMBL/GenBank/DDBJ databases">
        <authorList>
            <person name="Lanie J.A."/>
            <person name="Ng W.-L."/>
            <person name="Kazmierczak K.M."/>
            <person name="Andrzejewski T.M."/>
            <person name="Davidsen T.M."/>
            <person name="Wayne K.J."/>
            <person name="Tettelin H."/>
            <person name="Glass J.I."/>
            <person name="Rusch D."/>
            <person name="Podicherti R."/>
            <person name="Tsui H.-C.T."/>
            <person name="Winkler M.E."/>
        </authorList>
    </citation>
    <scope>NUCLEOTIDE SEQUENCE</scope>
</reference>
<dbReference type="EMBL" id="UINC01204623">
    <property type="protein sequence ID" value="SVE25435.1"/>
    <property type="molecule type" value="Genomic_DNA"/>
</dbReference>
<dbReference type="AlphaFoldDB" id="A0A383C1J4"/>
<gene>
    <name evidence="1" type="ORF">METZ01_LOCUS478289</name>
</gene>
<evidence type="ECO:0000313" key="1">
    <source>
        <dbReference type="EMBL" id="SVE25435.1"/>
    </source>
</evidence>
<accession>A0A383C1J4</accession>
<name>A0A383C1J4_9ZZZZ</name>
<sequence length="106" mass="11463">MMMRILFLLLLPLALSLDAASAWKAAAAKAIITPEKNLWMAGYSSRKSGAKGKLQDLFAKALVVEDEKGARLAIITLDLIGVPKPLRVAVAREAQAKFKLPPSHLL</sequence>
<feature type="non-terminal residue" evidence="1">
    <location>
        <position position="106"/>
    </location>
</feature>
<organism evidence="1">
    <name type="scientific">marine metagenome</name>
    <dbReference type="NCBI Taxonomy" id="408172"/>
    <lineage>
        <taxon>unclassified sequences</taxon>
        <taxon>metagenomes</taxon>
        <taxon>ecological metagenomes</taxon>
    </lineage>
</organism>
<proteinExistence type="predicted"/>
<protein>
    <submittedName>
        <fullName evidence="1">Uncharacterized protein</fullName>
    </submittedName>
</protein>